<evidence type="ECO:0000313" key="2">
    <source>
        <dbReference type="EMBL" id="URD97870.1"/>
    </source>
</evidence>
<gene>
    <name evidence="2" type="ORF">MUK42_08080</name>
</gene>
<protein>
    <submittedName>
        <fullName evidence="2">Uncharacterized protein</fullName>
    </submittedName>
</protein>
<organism evidence="2 3">
    <name type="scientific">Musa troglodytarum</name>
    <name type="common">fe'i banana</name>
    <dbReference type="NCBI Taxonomy" id="320322"/>
    <lineage>
        <taxon>Eukaryota</taxon>
        <taxon>Viridiplantae</taxon>
        <taxon>Streptophyta</taxon>
        <taxon>Embryophyta</taxon>
        <taxon>Tracheophyta</taxon>
        <taxon>Spermatophyta</taxon>
        <taxon>Magnoliopsida</taxon>
        <taxon>Liliopsida</taxon>
        <taxon>Zingiberales</taxon>
        <taxon>Musaceae</taxon>
        <taxon>Musa</taxon>
    </lineage>
</organism>
<sequence>MAVSRILARIRPPAASPVLHHLIPVSSSCSSSQCDVFDTVQAGVDGYSNHNKSNTASLGVKAPSPIKHQIVLWAAWRLKLPAERRMVSLDAVGTPPHTAAFAGSTGEQLEQVKQGKTNEKRHG</sequence>
<evidence type="ECO:0000256" key="1">
    <source>
        <dbReference type="SAM" id="MobiDB-lite"/>
    </source>
</evidence>
<feature type="region of interest" description="Disordered" evidence="1">
    <location>
        <begin position="94"/>
        <end position="123"/>
    </location>
</feature>
<keyword evidence="3" id="KW-1185">Reference proteome</keyword>
<dbReference type="AlphaFoldDB" id="A0A9E7FJJ5"/>
<dbReference type="Proteomes" id="UP001055439">
    <property type="component" value="Chromosome 4"/>
</dbReference>
<proteinExistence type="predicted"/>
<reference evidence="2" key="1">
    <citation type="submission" date="2022-05" db="EMBL/GenBank/DDBJ databases">
        <title>The Musa troglodytarum L. genome provides insights into the mechanism of non-climacteric behaviour and enrichment of carotenoids.</title>
        <authorList>
            <person name="Wang J."/>
        </authorList>
    </citation>
    <scope>NUCLEOTIDE SEQUENCE</scope>
    <source>
        <tissue evidence="2">Leaf</tissue>
    </source>
</reference>
<dbReference type="EMBL" id="CP097506">
    <property type="protein sequence ID" value="URD97870.1"/>
    <property type="molecule type" value="Genomic_DNA"/>
</dbReference>
<evidence type="ECO:0000313" key="3">
    <source>
        <dbReference type="Proteomes" id="UP001055439"/>
    </source>
</evidence>
<accession>A0A9E7FJJ5</accession>
<name>A0A9E7FJJ5_9LILI</name>
<dbReference type="PROSITE" id="PS51257">
    <property type="entry name" value="PROKAR_LIPOPROTEIN"/>
    <property type="match status" value="1"/>
</dbReference>